<evidence type="ECO:0000313" key="4">
    <source>
        <dbReference type="EMBL" id="SPF79990.1"/>
    </source>
</evidence>
<dbReference type="InterPro" id="IPR003736">
    <property type="entry name" value="PAAI_dom"/>
</dbReference>
<keyword evidence="5" id="KW-1185">Reference proteome</keyword>
<sequence>MDLTHRIRTSFDNQSMLATIGATLDFVSKGEVHIGAALAPHLLQQQGFAHGGLVFSLGDVAAGYAALSVQPDGAEVVTAELKINYLSPGTAPRLQARGRVLKPGRRLTVVASDVFGIAEDGSEKHIATLLGTMAVVPGERP</sequence>
<dbReference type="CDD" id="cd03443">
    <property type="entry name" value="PaaI_thioesterase"/>
    <property type="match status" value="1"/>
</dbReference>
<evidence type="ECO:0000259" key="3">
    <source>
        <dbReference type="Pfam" id="PF03061"/>
    </source>
</evidence>
<dbReference type="InterPro" id="IPR029069">
    <property type="entry name" value="HotDog_dom_sf"/>
</dbReference>
<dbReference type="PANTHER" id="PTHR21660:SF1">
    <property type="entry name" value="ACYL-COENZYME A THIOESTERASE 13"/>
    <property type="match status" value="1"/>
</dbReference>
<dbReference type="InterPro" id="IPR039298">
    <property type="entry name" value="ACOT13"/>
</dbReference>
<evidence type="ECO:0000256" key="1">
    <source>
        <dbReference type="ARBA" id="ARBA00008324"/>
    </source>
</evidence>
<evidence type="ECO:0000256" key="2">
    <source>
        <dbReference type="ARBA" id="ARBA00022801"/>
    </source>
</evidence>
<dbReference type="Pfam" id="PF03061">
    <property type="entry name" value="4HBT"/>
    <property type="match status" value="1"/>
</dbReference>
<dbReference type="PANTHER" id="PTHR21660">
    <property type="entry name" value="THIOESTERASE SUPERFAMILY MEMBER-RELATED"/>
    <property type="match status" value="1"/>
</dbReference>
<reference evidence="5" key="1">
    <citation type="submission" date="2018-03" db="EMBL/GenBank/DDBJ databases">
        <authorList>
            <person name="Rodrigo-Torres L."/>
            <person name="Arahal R. D."/>
            <person name="Lucena T."/>
        </authorList>
    </citation>
    <scope>NUCLEOTIDE SEQUENCE [LARGE SCALE GENOMIC DNA]</scope>
    <source>
        <strain evidence="5">CECT 8871</strain>
    </source>
</reference>
<dbReference type="Gene3D" id="3.10.129.10">
    <property type="entry name" value="Hotdog Thioesterase"/>
    <property type="match status" value="1"/>
</dbReference>
<dbReference type="InterPro" id="IPR006683">
    <property type="entry name" value="Thioestr_dom"/>
</dbReference>
<gene>
    <name evidence="4" type="ORF">PRI8871_01792</name>
</gene>
<evidence type="ECO:0000313" key="5">
    <source>
        <dbReference type="Proteomes" id="UP000244904"/>
    </source>
</evidence>
<protein>
    <recommendedName>
        <fullName evidence="3">Thioesterase domain-containing protein</fullName>
    </recommendedName>
</protein>
<dbReference type="Proteomes" id="UP000244904">
    <property type="component" value="Unassembled WGS sequence"/>
</dbReference>
<accession>A0A2R8AVG3</accession>
<organism evidence="4 5">
    <name type="scientific">Pseudoprimorskyibacter insulae</name>
    <dbReference type="NCBI Taxonomy" id="1695997"/>
    <lineage>
        <taxon>Bacteria</taxon>
        <taxon>Pseudomonadati</taxon>
        <taxon>Pseudomonadota</taxon>
        <taxon>Alphaproteobacteria</taxon>
        <taxon>Rhodobacterales</taxon>
        <taxon>Paracoccaceae</taxon>
        <taxon>Pseudoprimorskyibacter</taxon>
    </lineage>
</organism>
<dbReference type="SUPFAM" id="SSF54637">
    <property type="entry name" value="Thioesterase/thiol ester dehydrase-isomerase"/>
    <property type="match status" value="1"/>
</dbReference>
<proteinExistence type="inferred from homology"/>
<dbReference type="AlphaFoldDB" id="A0A2R8AVG3"/>
<feature type="domain" description="Thioesterase" evidence="3">
    <location>
        <begin position="46"/>
        <end position="115"/>
    </location>
</feature>
<keyword evidence="2" id="KW-0378">Hydrolase</keyword>
<dbReference type="RefSeq" id="WP_108885818.1">
    <property type="nucleotide sequence ID" value="NZ_OMOJ01000002.1"/>
</dbReference>
<comment type="similarity">
    <text evidence="1">Belongs to the thioesterase PaaI family.</text>
</comment>
<dbReference type="EMBL" id="OMOJ01000002">
    <property type="protein sequence ID" value="SPF79990.1"/>
    <property type="molecule type" value="Genomic_DNA"/>
</dbReference>
<dbReference type="GO" id="GO:0047617">
    <property type="term" value="F:fatty acyl-CoA hydrolase activity"/>
    <property type="evidence" value="ECO:0007669"/>
    <property type="project" value="InterPro"/>
</dbReference>
<dbReference type="OrthoDB" id="9806185at2"/>
<dbReference type="NCBIfam" id="TIGR00369">
    <property type="entry name" value="unchar_dom_1"/>
    <property type="match status" value="1"/>
</dbReference>
<name>A0A2R8AVG3_9RHOB</name>